<reference evidence="2" key="1">
    <citation type="submission" date="2023-07" db="EMBL/GenBank/DDBJ databases">
        <title>Chromosome-level genome assembly of Artemia franciscana.</title>
        <authorList>
            <person name="Jo E."/>
        </authorList>
    </citation>
    <scope>NUCLEOTIDE SEQUENCE</scope>
    <source>
        <tissue evidence="2">Whole body</tissue>
    </source>
</reference>
<dbReference type="Proteomes" id="UP001187531">
    <property type="component" value="Unassembled WGS sequence"/>
</dbReference>
<proteinExistence type="predicted"/>
<keyword evidence="3" id="KW-1185">Reference proteome</keyword>
<feature type="region of interest" description="Disordered" evidence="1">
    <location>
        <begin position="185"/>
        <end position="210"/>
    </location>
</feature>
<comment type="caution">
    <text evidence="2">The sequence shown here is derived from an EMBL/GenBank/DDBJ whole genome shotgun (WGS) entry which is preliminary data.</text>
</comment>
<sequence length="261" mass="29834">MLVSDACLTYERYSEKNNDDDVGATGTFSLFHLQYNRTSVFSIKLKKKFEEPGQELDSSWRDEWLLHIDMARKATHKYQEDASENDSPDQKSEKISDSPKMPRVPRSQMEAHRKDAVEQRAELEEGTLQALNKVCEGHSVKKTAAMFSIPRATLHQCYNNYKNLSDDQKLSARLSGKKILQYDEESDDSFSLNDNSHESSLHPRPEENDQLEEEGVFDIIAKGDFVKVVYQGEYFPSVAQAKNHDSAKICMLSTAGINKWK</sequence>
<gene>
    <name evidence="2" type="ORF">QYM36_015815</name>
</gene>
<dbReference type="EMBL" id="JAVRJZ010000020">
    <property type="protein sequence ID" value="KAK2705550.1"/>
    <property type="molecule type" value="Genomic_DNA"/>
</dbReference>
<name>A0AA88H5V3_ARTSF</name>
<protein>
    <submittedName>
        <fullName evidence="2">Uncharacterized protein</fullName>
    </submittedName>
</protein>
<feature type="compositionally biased region" description="Basic and acidic residues" evidence="1">
    <location>
        <begin position="109"/>
        <end position="121"/>
    </location>
</feature>
<feature type="region of interest" description="Disordered" evidence="1">
    <location>
        <begin position="76"/>
        <end position="121"/>
    </location>
</feature>
<evidence type="ECO:0000313" key="2">
    <source>
        <dbReference type="EMBL" id="KAK2705550.1"/>
    </source>
</evidence>
<feature type="compositionally biased region" description="Basic and acidic residues" evidence="1">
    <location>
        <begin position="195"/>
        <end position="207"/>
    </location>
</feature>
<evidence type="ECO:0000313" key="3">
    <source>
        <dbReference type="Proteomes" id="UP001187531"/>
    </source>
</evidence>
<accession>A0AA88H5V3</accession>
<evidence type="ECO:0000256" key="1">
    <source>
        <dbReference type="SAM" id="MobiDB-lite"/>
    </source>
</evidence>
<organism evidence="2 3">
    <name type="scientific">Artemia franciscana</name>
    <name type="common">Brine shrimp</name>
    <name type="synonym">Artemia sanfranciscana</name>
    <dbReference type="NCBI Taxonomy" id="6661"/>
    <lineage>
        <taxon>Eukaryota</taxon>
        <taxon>Metazoa</taxon>
        <taxon>Ecdysozoa</taxon>
        <taxon>Arthropoda</taxon>
        <taxon>Crustacea</taxon>
        <taxon>Branchiopoda</taxon>
        <taxon>Anostraca</taxon>
        <taxon>Artemiidae</taxon>
        <taxon>Artemia</taxon>
    </lineage>
</organism>
<feature type="compositionally biased region" description="Basic and acidic residues" evidence="1">
    <location>
        <begin position="88"/>
        <end position="97"/>
    </location>
</feature>
<dbReference type="AlphaFoldDB" id="A0AA88H5V3"/>